<evidence type="ECO:0000313" key="2">
    <source>
        <dbReference type="EMBL" id="PPF65921.1"/>
    </source>
</evidence>
<accession>A0A2S5VRN9</accession>
<feature type="compositionally biased region" description="Gly residues" evidence="1">
    <location>
        <begin position="134"/>
        <end position="151"/>
    </location>
</feature>
<organism evidence="2 3">
    <name type="scientific">Clavibacter michiganensis</name>
    <dbReference type="NCBI Taxonomy" id="28447"/>
    <lineage>
        <taxon>Bacteria</taxon>
        <taxon>Bacillati</taxon>
        <taxon>Actinomycetota</taxon>
        <taxon>Actinomycetes</taxon>
        <taxon>Micrococcales</taxon>
        <taxon>Microbacteriaceae</taxon>
        <taxon>Clavibacter</taxon>
    </lineage>
</organism>
<feature type="region of interest" description="Disordered" evidence="1">
    <location>
        <begin position="16"/>
        <end position="67"/>
    </location>
</feature>
<dbReference type="EMBL" id="PSXY01000025">
    <property type="protein sequence ID" value="PPF65921.1"/>
    <property type="molecule type" value="Genomic_DNA"/>
</dbReference>
<comment type="caution">
    <text evidence="2">The sequence shown here is derived from an EMBL/GenBank/DDBJ whole genome shotgun (WGS) entry which is preliminary data.</text>
</comment>
<dbReference type="Proteomes" id="UP000239241">
    <property type="component" value="Unassembled WGS sequence"/>
</dbReference>
<evidence type="ECO:0000256" key="1">
    <source>
        <dbReference type="SAM" id="MobiDB-lite"/>
    </source>
</evidence>
<evidence type="ECO:0000313" key="3">
    <source>
        <dbReference type="Proteomes" id="UP000239241"/>
    </source>
</evidence>
<gene>
    <name evidence="2" type="ORF">C5E16_12680</name>
</gene>
<feature type="region of interest" description="Disordered" evidence="1">
    <location>
        <begin position="117"/>
        <end position="151"/>
    </location>
</feature>
<protein>
    <submittedName>
        <fullName evidence="2">Uncharacterized protein</fullName>
    </submittedName>
</protein>
<proteinExistence type="predicted"/>
<sequence length="151" mass="15652">MRGALTARERHLAAEIRAHDWSEAPYRATGTAHAHAHAPSGDGDDSGSGSDGGSPGSAPPRLSQEEAERVRVNVMWVVAQCLGYEDPEFNPDAFAEAAGITRDYRCTPFGGRSAIVREGLRVGTDGSFDTPGSGPRGPRGPRGPGSTGGPA</sequence>
<dbReference type="AlphaFoldDB" id="A0A2S5VRN9"/>
<dbReference type="RefSeq" id="WP_104290958.1">
    <property type="nucleotide sequence ID" value="NZ_PSXY01000025.1"/>
</dbReference>
<name>A0A2S5VRN9_9MICO</name>
<reference evidence="2 3" key="1">
    <citation type="submission" date="2018-02" db="EMBL/GenBank/DDBJ databases">
        <title>Bacteriophage NCPPB3778 and a type I-E CRISPR drive the evolution of the US Biological Select Agent, Rathayibacter toxicus.</title>
        <authorList>
            <person name="Davis E.W.II."/>
            <person name="Tabima J.F."/>
            <person name="Weisberg A.J."/>
            <person name="Lopes L.D."/>
            <person name="Wiseman M.S."/>
            <person name="Wiseman M.S."/>
            <person name="Pupko T."/>
            <person name="Belcher M.S."/>
            <person name="Sechler A.J."/>
            <person name="Tancos M.A."/>
            <person name="Schroeder B.K."/>
            <person name="Murray T.D."/>
            <person name="Luster D.G."/>
            <person name="Schneider W.L."/>
            <person name="Rogers E."/>
            <person name="Andreote F.D."/>
            <person name="Grunwald N.J."/>
            <person name="Putnam M.L."/>
            <person name="Chang J.H."/>
        </authorList>
    </citation>
    <scope>NUCLEOTIDE SEQUENCE [LARGE SCALE GENOMIC DNA]</scope>
    <source>
        <strain evidence="2 3">AY1B3</strain>
    </source>
</reference>